<evidence type="ECO:0000313" key="1">
    <source>
        <dbReference type="EMBL" id="KAG0141335.1"/>
    </source>
</evidence>
<keyword evidence="2" id="KW-1185">Reference proteome</keyword>
<evidence type="ECO:0000313" key="2">
    <source>
        <dbReference type="Proteomes" id="UP000886653"/>
    </source>
</evidence>
<reference evidence="1" key="1">
    <citation type="submission" date="2013-11" db="EMBL/GenBank/DDBJ databases">
        <title>Genome sequence of the fusiform rust pathogen reveals effectors for host alternation and coevolution with pine.</title>
        <authorList>
            <consortium name="DOE Joint Genome Institute"/>
            <person name="Smith K."/>
            <person name="Pendleton A."/>
            <person name="Kubisiak T."/>
            <person name="Anderson C."/>
            <person name="Salamov A."/>
            <person name="Aerts A."/>
            <person name="Riley R."/>
            <person name="Clum A."/>
            <person name="Lindquist E."/>
            <person name="Ence D."/>
            <person name="Campbell M."/>
            <person name="Kronenberg Z."/>
            <person name="Feau N."/>
            <person name="Dhillon B."/>
            <person name="Hamelin R."/>
            <person name="Burleigh J."/>
            <person name="Smith J."/>
            <person name="Yandell M."/>
            <person name="Nelson C."/>
            <person name="Grigoriev I."/>
            <person name="Davis J."/>
        </authorList>
    </citation>
    <scope>NUCLEOTIDE SEQUENCE</scope>
    <source>
        <strain evidence="1">G11</strain>
    </source>
</reference>
<comment type="caution">
    <text evidence="1">The sequence shown here is derived from an EMBL/GenBank/DDBJ whole genome shotgun (WGS) entry which is preliminary data.</text>
</comment>
<accession>A0A9P6NCM0</accession>
<proteinExistence type="predicted"/>
<dbReference type="AlphaFoldDB" id="A0A9P6NCM0"/>
<gene>
    <name evidence="1" type="ORF">CROQUDRAFT_51850</name>
</gene>
<sequence length="56" mass="6171">VFPEGKVLIDDVYITLIISALLDSWSLVTAPLELQSTVTPSKLKMVVHGHIIKLNN</sequence>
<organism evidence="1 2">
    <name type="scientific">Cronartium quercuum f. sp. fusiforme G11</name>
    <dbReference type="NCBI Taxonomy" id="708437"/>
    <lineage>
        <taxon>Eukaryota</taxon>
        <taxon>Fungi</taxon>
        <taxon>Dikarya</taxon>
        <taxon>Basidiomycota</taxon>
        <taxon>Pucciniomycotina</taxon>
        <taxon>Pucciniomycetes</taxon>
        <taxon>Pucciniales</taxon>
        <taxon>Coleosporiaceae</taxon>
        <taxon>Cronartium</taxon>
    </lineage>
</organism>
<name>A0A9P6NCM0_9BASI</name>
<feature type="non-terminal residue" evidence="1">
    <location>
        <position position="1"/>
    </location>
</feature>
<dbReference type="Proteomes" id="UP000886653">
    <property type="component" value="Unassembled WGS sequence"/>
</dbReference>
<dbReference type="EMBL" id="MU167390">
    <property type="protein sequence ID" value="KAG0141335.1"/>
    <property type="molecule type" value="Genomic_DNA"/>
</dbReference>
<protein>
    <submittedName>
        <fullName evidence="1">Uncharacterized protein</fullName>
    </submittedName>
</protein>